<keyword evidence="7" id="KW-1185">Reference proteome</keyword>
<dbReference type="AlphaFoldDB" id="A0ABD1JST7"/>
<evidence type="ECO:0000313" key="7">
    <source>
        <dbReference type="Proteomes" id="UP001591681"/>
    </source>
</evidence>
<keyword evidence="2" id="KW-0597">Phosphoprotein</keyword>
<dbReference type="PANTHER" id="PTHR15354:SF1">
    <property type="entry name" value="LEUCINE-RICH REPEAT-CONTAINING PROTEIN 41"/>
    <property type="match status" value="1"/>
</dbReference>
<dbReference type="InterPro" id="IPR026137">
    <property type="entry name" value="Leu_rpt_41"/>
</dbReference>
<keyword evidence="3" id="KW-0433">Leucine-rich repeat</keyword>
<reference evidence="6 7" key="1">
    <citation type="submission" date="2024-09" db="EMBL/GenBank/DDBJ databases">
        <title>A chromosome-level genome assembly of Gray's grenadier anchovy, Coilia grayii.</title>
        <authorList>
            <person name="Fu Z."/>
        </authorList>
    </citation>
    <scope>NUCLEOTIDE SEQUENCE [LARGE SCALE GENOMIC DNA]</scope>
    <source>
        <strain evidence="6">G4</strain>
        <tissue evidence="6">Muscle</tissue>
    </source>
</reference>
<evidence type="ECO:0000256" key="2">
    <source>
        <dbReference type="ARBA" id="ARBA00022553"/>
    </source>
</evidence>
<accession>A0ABD1JST7</accession>
<comment type="caution">
    <text evidence="6">The sequence shown here is derived from an EMBL/GenBank/DDBJ whole genome shotgun (WGS) entry which is preliminary data.</text>
</comment>
<sequence>MAKVETRGKSASVESLVQICIKAACQHMSVLEGRIADLPATLLKDLLPHLNIVYLDKIESVVQSKGMSTSFVWESIFKDLVKTWRCRPMVTQPNCDWKQRSMERLFHVALYTHNRGDKKYLSDLTEQTVLSLTVTHVQTLSVVSRKVCRLASEELKPILSVLETVVGCLKLLDRWGPWTGVETDLLYILHRLLDHGSVREVEMGRCYGLDLQNWITTRCRRTERVAPNVNHNSGDLPVAGPSTEPHCSYASVPGPQCSTSAMEGEACKRRRITWLWDMPTEFPCDTFLPKCGPVCPKGQINSLDMQVTPFEITNVVSPSLPSWLGLHTLHLHNERLFKDADLLLLVNSLQLLCSTPGCRLRDLAMAVNYLTPVDAVLEACPSLTSLSLDIFPPSPRSCNKLVPRRALKSAEIIVFALEKLYVRSYHGKVLIDMEGLLSVLRQAPCLSSLHVSGIHPASPILTTLADKTNKTLKSLTLDDVSLASCHYEILHLLENSNLQDICFKDCQLLEKCKLKEDFLAAFVTSLKGLSTLQSLALPENRLAKSVKDFADLFSGHTPSRIVKLDLSSNYILPADLLEFGTLLSLHKRPLQPSRSLILDLRLNPLDRDQDVKEEALRTLMPFCHILTDNWDSVSTMADHISVM</sequence>
<dbReference type="Gene3D" id="3.80.10.10">
    <property type="entry name" value="Ribonuclease Inhibitor"/>
    <property type="match status" value="1"/>
</dbReference>
<evidence type="ECO:0000256" key="1">
    <source>
        <dbReference type="ARBA" id="ARBA00014201"/>
    </source>
</evidence>
<organism evidence="6 7">
    <name type="scientific">Coilia grayii</name>
    <name type="common">Gray's grenadier anchovy</name>
    <dbReference type="NCBI Taxonomy" id="363190"/>
    <lineage>
        <taxon>Eukaryota</taxon>
        <taxon>Metazoa</taxon>
        <taxon>Chordata</taxon>
        <taxon>Craniata</taxon>
        <taxon>Vertebrata</taxon>
        <taxon>Euteleostomi</taxon>
        <taxon>Actinopterygii</taxon>
        <taxon>Neopterygii</taxon>
        <taxon>Teleostei</taxon>
        <taxon>Clupei</taxon>
        <taxon>Clupeiformes</taxon>
        <taxon>Clupeoidei</taxon>
        <taxon>Engraulidae</taxon>
        <taxon>Coilinae</taxon>
        <taxon>Coilia</taxon>
    </lineage>
</organism>
<dbReference type="Proteomes" id="UP001591681">
    <property type="component" value="Unassembled WGS sequence"/>
</dbReference>
<dbReference type="EMBL" id="JBHFQA010000012">
    <property type="protein sequence ID" value="KAL2089939.1"/>
    <property type="molecule type" value="Genomic_DNA"/>
</dbReference>
<gene>
    <name evidence="6" type="ORF">ACEWY4_014627</name>
</gene>
<protein>
    <recommendedName>
        <fullName evidence="1">Leucine-rich repeat-containing protein 41</fullName>
    </recommendedName>
</protein>
<dbReference type="PANTHER" id="PTHR15354">
    <property type="entry name" value="MUF1"/>
    <property type="match status" value="1"/>
</dbReference>
<keyword evidence="4" id="KW-0677">Repeat</keyword>
<evidence type="ECO:0000313" key="6">
    <source>
        <dbReference type="EMBL" id="KAL2089939.1"/>
    </source>
</evidence>
<proteinExistence type="predicted"/>
<dbReference type="InterPro" id="IPR032675">
    <property type="entry name" value="LRR_dom_sf"/>
</dbReference>
<evidence type="ECO:0000256" key="4">
    <source>
        <dbReference type="ARBA" id="ARBA00022737"/>
    </source>
</evidence>
<evidence type="ECO:0000256" key="5">
    <source>
        <dbReference type="ARBA" id="ARBA00022786"/>
    </source>
</evidence>
<keyword evidence="5" id="KW-0833">Ubl conjugation pathway</keyword>
<dbReference type="SUPFAM" id="SSF52047">
    <property type="entry name" value="RNI-like"/>
    <property type="match status" value="1"/>
</dbReference>
<evidence type="ECO:0000256" key="3">
    <source>
        <dbReference type="ARBA" id="ARBA00022614"/>
    </source>
</evidence>
<name>A0ABD1JST7_9TELE</name>